<gene>
    <name evidence="2" type="ORF">EST38_g2104</name>
</gene>
<dbReference type="AlphaFoldDB" id="A0A4Q2DWV7"/>
<evidence type="ECO:0000313" key="2">
    <source>
        <dbReference type="EMBL" id="RXW23754.1"/>
    </source>
</evidence>
<dbReference type="EMBL" id="SDEE01000033">
    <property type="protein sequence ID" value="RXW23754.1"/>
    <property type="molecule type" value="Genomic_DNA"/>
</dbReference>
<keyword evidence="3" id="KW-1185">Reference proteome</keyword>
<protein>
    <submittedName>
        <fullName evidence="2">Uncharacterized protein</fullName>
    </submittedName>
</protein>
<evidence type="ECO:0000256" key="1">
    <source>
        <dbReference type="SAM" id="MobiDB-lite"/>
    </source>
</evidence>
<evidence type="ECO:0000313" key="3">
    <source>
        <dbReference type="Proteomes" id="UP000290288"/>
    </source>
</evidence>
<proteinExistence type="predicted"/>
<comment type="caution">
    <text evidence="2">The sequence shown here is derived from an EMBL/GenBank/DDBJ whole genome shotgun (WGS) entry which is preliminary data.</text>
</comment>
<accession>A0A4Q2DWV7</accession>
<name>A0A4Q2DWV7_9AGAR</name>
<organism evidence="2 3">
    <name type="scientific">Candolleomyces aberdarensis</name>
    <dbReference type="NCBI Taxonomy" id="2316362"/>
    <lineage>
        <taxon>Eukaryota</taxon>
        <taxon>Fungi</taxon>
        <taxon>Dikarya</taxon>
        <taxon>Basidiomycota</taxon>
        <taxon>Agaricomycotina</taxon>
        <taxon>Agaricomycetes</taxon>
        <taxon>Agaricomycetidae</taxon>
        <taxon>Agaricales</taxon>
        <taxon>Agaricineae</taxon>
        <taxon>Psathyrellaceae</taxon>
        <taxon>Candolleomyces</taxon>
    </lineage>
</organism>
<feature type="region of interest" description="Disordered" evidence="1">
    <location>
        <begin position="1"/>
        <end position="23"/>
    </location>
</feature>
<reference evidence="2 3" key="1">
    <citation type="submission" date="2019-01" db="EMBL/GenBank/DDBJ databases">
        <title>Draft genome sequence of Psathyrella aberdarensis IHI B618.</title>
        <authorList>
            <person name="Buettner E."/>
            <person name="Kellner H."/>
        </authorList>
    </citation>
    <scope>NUCLEOTIDE SEQUENCE [LARGE SCALE GENOMIC DNA]</scope>
    <source>
        <strain evidence="2 3">IHI B618</strain>
    </source>
</reference>
<sequence>MENETLKDAATGMRTSSKSRRSVPDSIRAIAFKHHHPAKGMEETLRDDSCSEVWFAQPEKLPRPTFPCELDYNDGSMKSMLGMQLWCGGLTTYPVFLSL</sequence>
<dbReference type="Proteomes" id="UP000290288">
    <property type="component" value="Unassembled WGS sequence"/>
</dbReference>